<feature type="transmembrane region" description="Helical" evidence="5">
    <location>
        <begin position="62"/>
        <end position="87"/>
    </location>
</feature>
<dbReference type="RefSeq" id="WP_245761701.1">
    <property type="nucleotide sequence ID" value="NZ_FNOK01000064.1"/>
</dbReference>
<dbReference type="PANTHER" id="PTHR11662">
    <property type="entry name" value="SOLUTE CARRIER FAMILY 17"/>
    <property type="match status" value="1"/>
</dbReference>
<keyword evidence="2 5" id="KW-0812">Transmembrane</keyword>
<dbReference type="STRING" id="418495.SAMN05216215_106443"/>
<dbReference type="InterPro" id="IPR050382">
    <property type="entry name" value="MFS_Na/Anion_cotransporter"/>
</dbReference>
<feature type="transmembrane region" description="Helical" evidence="5">
    <location>
        <begin position="307"/>
        <end position="327"/>
    </location>
</feature>
<feature type="transmembrane region" description="Helical" evidence="5">
    <location>
        <begin position="237"/>
        <end position="257"/>
    </location>
</feature>
<feature type="domain" description="Major facilitator superfamily (MFS) profile" evidence="6">
    <location>
        <begin position="29"/>
        <end position="429"/>
    </location>
</feature>
<evidence type="ECO:0000256" key="1">
    <source>
        <dbReference type="ARBA" id="ARBA00004651"/>
    </source>
</evidence>
<name>A0A1H3SG11_9PSEU</name>
<feature type="transmembrane region" description="Helical" evidence="5">
    <location>
        <begin position="24"/>
        <end position="42"/>
    </location>
</feature>
<dbReference type="EMBL" id="FNOK01000064">
    <property type="protein sequence ID" value="SDZ36844.1"/>
    <property type="molecule type" value="Genomic_DNA"/>
</dbReference>
<feature type="transmembrane region" description="Helical" evidence="5">
    <location>
        <begin position="120"/>
        <end position="142"/>
    </location>
</feature>
<sequence>MTAGNLERSATAAAPTASPAFRPGMAWTITAMLVLFMIVNWADKAVLGIVAQPLKTELGLTSAEIGFIGSAFFFLYSISGVAVGFLANKVKTKWVLLGLAVLWSVTQVPVLLSATGAALLISRIALGAAEGPATAMASAGAFEWFPKEKRSLPAAWLNSGASIAKIAVAPLLTLIVVAWGWRAAFLVLALIGVVWCGAWLLIGREGPYATPRGKAAAQRDDTGLRVPFRHIALSRSFIGGVIGTFTVYGMVSVILTWLPSYFETGLGFSRVEAGSMFGLPSITGMIGMIGAGWLTDRMISRGASARVQRGLIPAVSLLIGGGLLALLPYIGGAWAAVAVVVVAYGFMVVSLPVMNAVVSQISPTRQQPGALGFFLALQTLSGLFAPALTGALVDAAATPAAGYAQAFQIFGLAVVVGGIAMALLVDPERDARRILG</sequence>
<proteinExistence type="predicted"/>
<keyword evidence="8" id="KW-1185">Reference proteome</keyword>
<evidence type="ECO:0000313" key="7">
    <source>
        <dbReference type="EMBL" id="SDZ36844.1"/>
    </source>
</evidence>
<feature type="transmembrane region" description="Helical" evidence="5">
    <location>
        <begin position="333"/>
        <end position="358"/>
    </location>
</feature>
<dbReference type="PANTHER" id="PTHR11662:SF450">
    <property type="entry name" value="BLR1003 PROTEIN"/>
    <property type="match status" value="1"/>
</dbReference>
<gene>
    <name evidence="7" type="ORF">SAMN05216215_106443</name>
</gene>
<reference evidence="8" key="1">
    <citation type="submission" date="2016-10" db="EMBL/GenBank/DDBJ databases">
        <authorList>
            <person name="Varghese N."/>
            <person name="Submissions S."/>
        </authorList>
    </citation>
    <scope>NUCLEOTIDE SEQUENCE [LARGE SCALE GENOMIC DNA]</scope>
    <source>
        <strain evidence="8">CGMCC 4.3530</strain>
    </source>
</reference>
<dbReference type="GO" id="GO:0022857">
    <property type="term" value="F:transmembrane transporter activity"/>
    <property type="evidence" value="ECO:0007669"/>
    <property type="project" value="InterPro"/>
</dbReference>
<evidence type="ECO:0000313" key="8">
    <source>
        <dbReference type="Proteomes" id="UP000199529"/>
    </source>
</evidence>
<evidence type="ECO:0000256" key="3">
    <source>
        <dbReference type="ARBA" id="ARBA00022989"/>
    </source>
</evidence>
<dbReference type="PROSITE" id="PS50850">
    <property type="entry name" value="MFS"/>
    <property type="match status" value="1"/>
</dbReference>
<dbReference type="Gene3D" id="1.20.1250.20">
    <property type="entry name" value="MFS general substrate transporter like domains"/>
    <property type="match status" value="2"/>
</dbReference>
<dbReference type="SUPFAM" id="SSF103473">
    <property type="entry name" value="MFS general substrate transporter"/>
    <property type="match status" value="1"/>
</dbReference>
<dbReference type="Proteomes" id="UP000199529">
    <property type="component" value="Unassembled WGS sequence"/>
</dbReference>
<feature type="transmembrane region" description="Helical" evidence="5">
    <location>
        <begin position="154"/>
        <end position="177"/>
    </location>
</feature>
<feature type="transmembrane region" description="Helical" evidence="5">
    <location>
        <begin position="183"/>
        <end position="202"/>
    </location>
</feature>
<evidence type="ECO:0000256" key="5">
    <source>
        <dbReference type="SAM" id="Phobius"/>
    </source>
</evidence>
<feature type="transmembrane region" description="Helical" evidence="5">
    <location>
        <begin position="94"/>
        <end position="114"/>
    </location>
</feature>
<dbReference type="AlphaFoldDB" id="A0A1H3SG11"/>
<protein>
    <submittedName>
        <fullName evidence="7">Major Facilitator Superfamily protein</fullName>
    </submittedName>
</protein>
<dbReference type="InterPro" id="IPR036259">
    <property type="entry name" value="MFS_trans_sf"/>
</dbReference>
<dbReference type="InterPro" id="IPR011701">
    <property type="entry name" value="MFS"/>
</dbReference>
<evidence type="ECO:0000259" key="6">
    <source>
        <dbReference type="PROSITE" id="PS50850"/>
    </source>
</evidence>
<feature type="transmembrane region" description="Helical" evidence="5">
    <location>
        <begin position="277"/>
        <end position="295"/>
    </location>
</feature>
<accession>A0A1H3SG11</accession>
<feature type="transmembrane region" description="Helical" evidence="5">
    <location>
        <begin position="370"/>
        <end position="393"/>
    </location>
</feature>
<organism evidence="7 8">
    <name type="scientific">Saccharopolyspora shandongensis</name>
    <dbReference type="NCBI Taxonomy" id="418495"/>
    <lineage>
        <taxon>Bacteria</taxon>
        <taxon>Bacillati</taxon>
        <taxon>Actinomycetota</taxon>
        <taxon>Actinomycetes</taxon>
        <taxon>Pseudonocardiales</taxon>
        <taxon>Pseudonocardiaceae</taxon>
        <taxon>Saccharopolyspora</taxon>
    </lineage>
</organism>
<evidence type="ECO:0000256" key="4">
    <source>
        <dbReference type="ARBA" id="ARBA00023136"/>
    </source>
</evidence>
<keyword evidence="4 5" id="KW-0472">Membrane</keyword>
<dbReference type="InterPro" id="IPR020846">
    <property type="entry name" value="MFS_dom"/>
</dbReference>
<comment type="subcellular location">
    <subcellularLocation>
        <location evidence="1">Cell membrane</location>
        <topology evidence="1">Multi-pass membrane protein</topology>
    </subcellularLocation>
</comment>
<keyword evidence="3 5" id="KW-1133">Transmembrane helix</keyword>
<dbReference type="Pfam" id="PF07690">
    <property type="entry name" value="MFS_1"/>
    <property type="match status" value="1"/>
</dbReference>
<feature type="transmembrane region" description="Helical" evidence="5">
    <location>
        <begin position="405"/>
        <end position="425"/>
    </location>
</feature>
<dbReference type="GO" id="GO:0005886">
    <property type="term" value="C:plasma membrane"/>
    <property type="evidence" value="ECO:0007669"/>
    <property type="project" value="UniProtKB-SubCell"/>
</dbReference>
<evidence type="ECO:0000256" key="2">
    <source>
        <dbReference type="ARBA" id="ARBA00022692"/>
    </source>
</evidence>